<gene>
    <name evidence="2" type="ORF">SPRG_03916</name>
</gene>
<dbReference type="AlphaFoldDB" id="A0A067CPY6"/>
<name>A0A067CPY6_SAPPC</name>
<dbReference type="PANTHER" id="PTHR31449:SF3">
    <property type="entry name" value="UPF0598 PROTEIN C8ORF82"/>
    <property type="match status" value="1"/>
</dbReference>
<dbReference type="OMA" id="FLEYPYR"/>
<dbReference type="GeneID" id="24126392"/>
<dbReference type="EMBL" id="KK583198">
    <property type="protein sequence ID" value="KDO31300.1"/>
    <property type="molecule type" value="Genomic_DNA"/>
</dbReference>
<evidence type="ECO:0000256" key="1">
    <source>
        <dbReference type="ARBA" id="ARBA00006322"/>
    </source>
</evidence>
<dbReference type="Pfam" id="PF14956">
    <property type="entry name" value="DUF4505"/>
    <property type="match status" value="1"/>
</dbReference>
<dbReference type="OrthoDB" id="10260024at2759"/>
<comment type="similarity">
    <text evidence="1">Belongs to the UPF0598 family.</text>
</comment>
<dbReference type="PANTHER" id="PTHR31449">
    <property type="entry name" value="UPF0598 PROTEIN C8ORF82"/>
    <property type="match status" value="1"/>
</dbReference>
<reference evidence="2 3" key="1">
    <citation type="journal article" date="2013" name="PLoS Genet.">
        <title>Distinctive expansion of potential virulence genes in the genome of the oomycete fish pathogen Saprolegnia parasitica.</title>
        <authorList>
            <person name="Jiang R.H."/>
            <person name="de Bruijn I."/>
            <person name="Haas B.J."/>
            <person name="Belmonte R."/>
            <person name="Lobach L."/>
            <person name="Christie J."/>
            <person name="van den Ackerveken G."/>
            <person name="Bottin A."/>
            <person name="Bulone V."/>
            <person name="Diaz-Moreno S.M."/>
            <person name="Dumas B."/>
            <person name="Fan L."/>
            <person name="Gaulin E."/>
            <person name="Govers F."/>
            <person name="Grenville-Briggs L.J."/>
            <person name="Horner N.R."/>
            <person name="Levin J.Z."/>
            <person name="Mammella M."/>
            <person name="Meijer H.J."/>
            <person name="Morris P."/>
            <person name="Nusbaum C."/>
            <person name="Oome S."/>
            <person name="Phillips A.J."/>
            <person name="van Rooyen D."/>
            <person name="Rzeszutek E."/>
            <person name="Saraiva M."/>
            <person name="Secombes C.J."/>
            <person name="Seidl M.F."/>
            <person name="Snel B."/>
            <person name="Stassen J.H."/>
            <person name="Sykes S."/>
            <person name="Tripathy S."/>
            <person name="van den Berg H."/>
            <person name="Vega-Arreguin J.C."/>
            <person name="Wawra S."/>
            <person name="Young S.K."/>
            <person name="Zeng Q."/>
            <person name="Dieguez-Uribeondo J."/>
            <person name="Russ C."/>
            <person name="Tyler B.M."/>
            <person name="van West P."/>
        </authorList>
    </citation>
    <scope>NUCLEOTIDE SEQUENCE [LARGE SCALE GENOMIC DNA]</scope>
    <source>
        <strain evidence="2 3">CBS 223.65</strain>
    </source>
</reference>
<evidence type="ECO:0000313" key="3">
    <source>
        <dbReference type="Proteomes" id="UP000030745"/>
    </source>
</evidence>
<dbReference type="VEuPathDB" id="FungiDB:SPRG_03916"/>
<sequence>MLGFVGRVVARGGLRTTGRRWSSTLDETAYIEQLQLKDIKSKAFYDEQAGRRNYFYYVDLQGQLFLEDMVPKNIATSLKSPKFLKFFFHMLRPHATTDLQYVTAFLEYPYRSPCGPEMNYIKAADTPIVVTELQKQPSQWLLRTNADPEADVPFAPESLAISATTGRLYHWTETKYVQGYSLVRSQVAVDIANSISFAESPNAPHVFVAPSGDATPIKILP</sequence>
<protein>
    <submittedName>
        <fullName evidence="2">Uncharacterized protein</fullName>
    </submittedName>
</protein>
<dbReference type="KEGG" id="spar:SPRG_03916"/>
<accession>A0A067CPY6</accession>
<dbReference type="Proteomes" id="UP000030745">
    <property type="component" value="Unassembled WGS sequence"/>
</dbReference>
<proteinExistence type="inferred from homology"/>
<organism evidence="2 3">
    <name type="scientific">Saprolegnia parasitica (strain CBS 223.65)</name>
    <dbReference type="NCBI Taxonomy" id="695850"/>
    <lineage>
        <taxon>Eukaryota</taxon>
        <taxon>Sar</taxon>
        <taxon>Stramenopiles</taxon>
        <taxon>Oomycota</taxon>
        <taxon>Saprolegniomycetes</taxon>
        <taxon>Saprolegniales</taxon>
        <taxon>Saprolegniaceae</taxon>
        <taxon>Saprolegnia</taxon>
    </lineage>
</organism>
<keyword evidence="3" id="KW-1185">Reference proteome</keyword>
<dbReference type="RefSeq" id="XP_012197899.1">
    <property type="nucleotide sequence ID" value="XM_012342509.1"/>
</dbReference>
<dbReference type="InterPro" id="IPR028108">
    <property type="entry name" value="DUF4505"/>
</dbReference>
<evidence type="ECO:0000313" key="2">
    <source>
        <dbReference type="EMBL" id="KDO31300.1"/>
    </source>
</evidence>